<dbReference type="PROSITE" id="PS00108">
    <property type="entry name" value="PROTEIN_KINASE_ST"/>
    <property type="match status" value="1"/>
</dbReference>
<feature type="compositionally biased region" description="Low complexity" evidence="6">
    <location>
        <begin position="415"/>
        <end position="447"/>
    </location>
</feature>
<dbReference type="SUPFAM" id="SSF56112">
    <property type="entry name" value="Protein kinase-like (PK-like)"/>
    <property type="match status" value="1"/>
</dbReference>
<dbReference type="Proteomes" id="UP000572907">
    <property type="component" value="Unassembled WGS sequence"/>
</dbReference>
<evidence type="ECO:0000256" key="1">
    <source>
        <dbReference type="ARBA" id="ARBA00012513"/>
    </source>
</evidence>
<dbReference type="AlphaFoldDB" id="A0A7W4ZZS7"/>
<protein>
    <recommendedName>
        <fullName evidence="1">non-specific serine/threonine protein kinase</fullName>
        <ecNumber evidence="1">2.7.11.1</ecNumber>
    </recommendedName>
</protein>
<dbReference type="RefSeq" id="WP_184599859.1">
    <property type="nucleotide sequence ID" value="NZ_BMUP01000018.1"/>
</dbReference>
<feature type="compositionally biased region" description="Low complexity" evidence="6">
    <location>
        <begin position="500"/>
        <end position="517"/>
    </location>
</feature>
<feature type="region of interest" description="Disordered" evidence="6">
    <location>
        <begin position="476"/>
        <end position="540"/>
    </location>
</feature>
<keyword evidence="8" id="KW-0723">Serine/threonine-protein kinase</keyword>
<dbReference type="InterPro" id="IPR011009">
    <property type="entry name" value="Kinase-like_dom_sf"/>
</dbReference>
<keyword evidence="5" id="KW-0067">ATP-binding</keyword>
<dbReference type="EMBL" id="JACHXE010000017">
    <property type="protein sequence ID" value="MBB3081794.1"/>
    <property type="molecule type" value="Genomic_DNA"/>
</dbReference>
<dbReference type="Pfam" id="PF00069">
    <property type="entry name" value="Pkinase"/>
    <property type="match status" value="1"/>
</dbReference>
<evidence type="ECO:0000313" key="9">
    <source>
        <dbReference type="Proteomes" id="UP000572907"/>
    </source>
</evidence>
<dbReference type="InterPro" id="IPR050660">
    <property type="entry name" value="NEK_Ser/Thr_kinase"/>
</dbReference>
<comment type="caution">
    <text evidence="8">The sequence shown here is derived from an EMBL/GenBank/DDBJ whole genome shotgun (WGS) entry which is preliminary data.</text>
</comment>
<feature type="region of interest" description="Disordered" evidence="6">
    <location>
        <begin position="358"/>
        <end position="452"/>
    </location>
</feature>
<dbReference type="PANTHER" id="PTHR43671:SF13">
    <property type="entry name" value="SERINE_THREONINE-PROTEIN KINASE NEK2"/>
    <property type="match status" value="1"/>
</dbReference>
<dbReference type="GO" id="GO:0005524">
    <property type="term" value="F:ATP binding"/>
    <property type="evidence" value="ECO:0007669"/>
    <property type="project" value="UniProtKB-KW"/>
</dbReference>
<keyword evidence="9" id="KW-1185">Reference proteome</keyword>
<feature type="domain" description="Protein kinase" evidence="7">
    <location>
        <begin position="20"/>
        <end position="288"/>
    </location>
</feature>
<keyword evidence="3" id="KW-0547">Nucleotide-binding</keyword>
<name>A0A7W4ZZS7_9ACTN</name>
<reference evidence="8 9" key="1">
    <citation type="submission" date="2020-08" db="EMBL/GenBank/DDBJ databases">
        <title>Genomic Encyclopedia of Type Strains, Phase III (KMG-III): the genomes of soil and plant-associated and newly described type strains.</title>
        <authorList>
            <person name="Whitman W."/>
        </authorList>
    </citation>
    <scope>NUCLEOTIDE SEQUENCE [LARGE SCALE GENOMIC DNA]</scope>
    <source>
        <strain evidence="8 9">CECT 3237</strain>
    </source>
</reference>
<organism evidence="8 9">
    <name type="scientific">Streptomyces violarus</name>
    <dbReference type="NCBI Taxonomy" id="67380"/>
    <lineage>
        <taxon>Bacteria</taxon>
        <taxon>Bacillati</taxon>
        <taxon>Actinomycetota</taxon>
        <taxon>Actinomycetes</taxon>
        <taxon>Kitasatosporales</taxon>
        <taxon>Streptomycetaceae</taxon>
        <taxon>Streptomyces</taxon>
    </lineage>
</organism>
<proteinExistence type="predicted"/>
<dbReference type="EC" id="2.7.11.1" evidence="1"/>
<evidence type="ECO:0000256" key="4">
    <source>
        <dbReference type="ARBA" id="ARBA00022777"/>
    </source>
</evidence>
<dbReference type="InterPro" id="IPR000719">
    <property type="entry name" value="Prot_kinase_dom"/>
</dbReference>
<evidence type="ECO:0000256" key="3">
    <source>
        <dbReference type="ARBA" id="ARBA00022741"/>
    </source>
</evidence>
<keyword evidence="4 8" id="KW-0418">Kinase</keyword>
<evidence type="ECO:0000256" key="2">
    <source>
        <dbReference type="ARBA" id="ARBA00022679"/>
    </source>
</evidence>
<evidence type="ECO:0000256" key="5">
    <source>
        <dbReference type="ARBA" id="ARBA00022840"/>
    </source>
</evidence>
<gene>
    <name evidence="8" type="ORF">FHS41_008352</name>
</gene>
<evidence type="ECO:0000313" key="8">
    <source>
        <dbReference type="EMBL" id="MBB3081794.1"/>
    </source>
</evidence>
<evidence type="ECO:0000256" key="6">
    <source>
        <dbReference type="SAM" id="MobiDB-lite"/>
    </source>
</evidence>
<dbReference type="PANTHER" id="PTHR43671">
    <property type="entry name" value="SERINE/THREONINE-PROTEIN KINASE NEK"/>
    <property type="match status" value="1"/>
</dbReference>
<sequence length="699" mass="75224">MAGMKLYSLESNDPRRLGPYRLLRRIATGGMGRIYLARQEAAAADAAGPTGTVVDHSLVAVKTLLAEGFVSRPDRDRFAREVALAGRVESASTAKVLASDATAKRPWLAIEFIPAPSLAELVCEAGTLPADAVRWIAAEAARALVELHGVGVVHRDVKPQNILLTRGGPRLIDFGISHAHDHTSSATTIGTFPFTSPEQASGKKSTTASDMYSLGATLFFLAVGRPPYEQTDHSIGLLALVQRAELDTEGLPQQLERLILPLLRAEPGERPAPADVLRNCLRGLGPLTVTGQAARWLPPEWTALIEEYAEQGRQLQNGIVDFDAADARTQVGPEADRDGSEEAVSAMREQLEALRKQRDALAQEQAEERAEAEERERRRLADEERRRLEQARKAADRAEKERKENERKERERVARAGTQTSAQGSTSTPSTSSASSRPKTPAKSASKTSNNSEGWVGLLVGAVIIGLLIWQPWDKEKDDSPQGSPQPTYSSGLVSGGSSGDASSGSDGFSTSSSGGSDDYDPEPEPETSSPDPDPTEDAFKAVSVGDCLDVVDTGYGGEEKYDWSEEEPNTAPCSTARVRVYRTTGDCDSAQDQATWSYYSSSSGERTALCLEGQYHNGDCLLANNGGDSASIALLSSVNCTDRQVPSAYNDIFVITAIYRATASTTTADCRAGQYDTNTYWSQKVDDGATLLCLKAYD</sequence>
<feature type="compositionally biased region" description="Basic and acidic residues" evidence="6">
    <location>
        <begin position="358"/>
        <end position="414"/>
    </location>
</feature>
<accession>A0A7W4ZZS7</accession>
<dbReference type="PROSITE" id="PS50011">
    <property type="entry name" value="PROTEIN_KINASE_DOM"/>
    <property type="match status" value="1"/>
</dbReference>
<dbReference type="InterPro" id="IPR008271">
    <property type="entry name" value="Ser/Thr_kinase_AS"/>
</dbReference>
<keyword evidence="2" id="KW-0808">Transferase</keyword>
<dbReference type="SMART" id="SM00220">
    <property type="entry name" value="S_TKc"/>
    <property type="match status" value="1"/>
</dbReference>
<dbReference type="Gene3D" id="1.10.510.10">
    <property type="entry name" value="Transferase(Phosphotransferase) domain 1"/>
    <property type="match status" value="1"/>
</dbReference>
<dbReference type="CDD" id="cd14014">
    <property type="entry name" value="STKc_PknB_like"/>
    <property type="match status" value="1"/>
</dbReference>
<evidence type="ECO:0000259" key="7">
    <source>
        <dbReference type="PROSITE" id="PS50011"/>
    </source>
</evidence>
<dbReference type="Gene3D" id="3.30.200.20">
    <property type="entry name" value="Phosphorylase Kinase, domain 1"/>
    <property type="match status" value="1"/>
</dbReference>
<dbReference type="GO" id="GO:0004674">
    <property type="term" value="F:protein serine/threonine kinase activity"/>
    <property type="evidence" value="ECO:0007669"/>
    <property type="project" value="UniProtKB-KW"/>
</dbReference>